<evidence type="ECO:0000256" key="14">
    <source>
        <dbReference type="ARBA" id="ARBA00044924"/>
    </source>
</evidence>
<dbReference type="OrthoDB" id="424834at2759"/>
<gene>
    <name evidence="20" type="ORF">F5147DRAFT_604590</name>
</gene>
<comment type="catalytic activity">
    <reaction evidence="11">
        <text>L-arginyl-glycine(out) = L-arginyl-glycine(in)</text>
        <dbReference type="Rhea" id="RHEA:79391"/>
        <dbReference type="ChEBI" id="CHEBI:229955"/>
    </reaction>
</comment>
<comment type="catalytic activity">
    <reaction evidence="5">
        <text>L-alpha-aminoacyl-L-histidine(out) = L-alpha-aminoacyl-L-histidine(in)</text>
        <dbReference type="Rhea" id="RHEA:79375"/>
        <dbReference type="ChEBI" id="CHEBI:229967"/>
    </reaction>
</comment>
<evidence type="ECO:0000256" key="4">
    <source>
        <dbReference type="ARBA" id="ARBA00044881"/>
    </source>
</evidence>
<keyword evidence="19" id="KW-0472">Membrane</keyword>
<dbReference type="Proteomes" id="UP000823399">
    <property type="component" value="Unassembled WGS sequence"/>
</dbReference>
<comment type="catalytic activity">
    <reaction evidence="8">
        <text>L-aspartyl-L-lysine(out) = L-aspartyl-L-lysine(in)</text>
        <dbReference type="Rhea" id="RHEA:79411"/>
        <dbReference type="ChEBI" id="CHEBI:229953"/>
    </reaction>
</comment>
<dbReference type="PANTHER" id="PTHR23512">
    <property type="entry name" value="MAJOR FACILITATOR SUPERFAMILY DOMAIN-CONTAINING PROTEIN 1"/>
    <property type="match status" value="1"/>
</dbReference>
<proteinExistence type="predicted"/>
<feature type="transmembrane region" description="Helical" evidence="19">
    <location>
        <begin position="144"/>
        <end position="164"/>
    </location>
</feature>
<dbReference type="Gene3D" id="1.20.1250.20">
    <property type="entry name" value="MFS general substrate transporter like domains"/>
    <property type="match status" value="2"/>
</dbReference>
<evidence type="ECO:0000256" key="5">
    <source>
        <dbReference type="ARBA" id="ARBA00044884"/>
    </source>
</evidence>
<feature type="transmembrane region" description="Helical" evidence="19">
    <location>
        <begin position="335"/>
        <end position="356"/>
    </location>
</feature>
<comment type="catalytic activity">
    <reaction evidence="10">
        <text>L-lysyl-L-lysine(out) = L-lysyl-L-lysine(in)</text>
        <dbReference type="Rhea" id="RHEA:79403"/>
        <dbReference type="ChEBI" id="CHEBI:229956"/>
    </reaction>
</comment>
<dbReference type="InterPro" id="IPR011701">
    <property type="entry name" value="MFS"/>
</dbReference>
<evidence type="ECO:0000256" key="17">
    <source>
        <dbReference type="ARBA" id="ARBA00045709"/>
    </source>
</evidence>
<feature type="transmembrane region" description="Helical" evidence="19">
    <location>
        <begin position="301"/>
        <end position="323"/>
    </location>
</feature>
<protein>
    <recommendedName>
        <fullName evidence="15">Lysosomal dipeptide transporter MFSD1</fullName>
    </recommendedName>
    <alternativeName>
        <fullName evidence="16">Major facilitator superfamily domain-containing protein 1</fullName>
    </alternativeName>
</protein>
<comment type="catalytic activity">
    <reaction evidence="7">
        <text>L-alpha-aminoacyl-L-lysine(out) = L-alpha-aminoacyl-L-lysine(in)</text>
        <dbReference type="Rhea" id="RHEA:79383"/>
        <dbReference type="ChEBI" id="CHEBI:229966"/>
    </reaction>
</comment>
<dbReference type="GO" id="GO:0022857">
    <property type="term" value="F:transmembrane transporter activity"/>
    <property type="evidence" value="ECO:0007669"/>
    <property type="project" value="InterPro"/>
</dbReference>
<keyword evidence="19" id="KW-1133">Transmembrane helix</keyword>
<evidence type="ECO:0000256" key="11">
    <source>
        <dbReference type="ARBA" id="ARBA00044903"/>
    </source>
</evidence>
<evidence type="ECO:0000256" key="2">
    <source>
        <dbReference type="ARBA" id="ARBA00044876"/>
    </source>
</evidence>
<accession>A0A9P7FH28</accession>
<reference evidence="20" key="1">
    <citation type="journal article" date="2020" name="New Phytol.">
        <title>Comparative genomics reveals dynamic genome evolution in host specialist ectomycorrhizal fungi.</title>
        <authorList>
            <person name="Lofgren L.A."/>
            <person name="Nguyen N.H."/>
            <person name="Vilgalys R."/>
            <person name="Ruytinx J."/>
            <person name="Liao H.L."/>
            <person name="Branco S."/>
            <person name="Kuo A."/>
            <person name="LaButti K."/>
            <person name="Lipzen A."/>
            <person name="Andreopoulos W."/>
            <person name="Pangilinan J."/>
            <person name="Riley R."/>
            <person name="Hundley H."/>
            <person name="Na H."/>
            <person name="Barry K."/>
            <person name="Grigoriev I.V."/>
            <person name="Stajich J.E."/>
            <person name="Kennedy P.G."/>
        </authorList>
    </citation>
    <scope>NUCLEOTIDE SEQUENCE</scope>
    <source>
        <strain evidence="20">FC423</strain>
    </source>
</reference>
<comment type="caution">
    <text evidence="20">The sequence shown here is derived from an EMBL/GenBank/DDBJ whole genome shotgun (WGS) entry which is preliminary data.</text>
</comment>
<dbReference type="PANTHER" id="PTHR23512:SF12">
    <property type="entry name" value="TRANSPORTER, PUTATIVE (AFU_ORTHOLOGUE AFUA_4G00260)-RELATED"/>
    <property type="match status" value="1"/>
</dbReference>
<dbReference type="InterPro" id="IPR052187">
    <property type="entry name" value="MFSD1"/>
</dbReference>
<evidence type="ECO:0000256" key="19">
    <source>
        <dbReference type="SAM" id="Phobius"/>
    </source>
</evidence>
<dbReference type="SUPFAM" id="SSF103473">
    <property type="entry name" value="MFS general substrate transporter"/>
    <property type="match status" value="1"/>
</dbReference>
<evidence type="ECO:0000256" key="15">
    <source>
        <dbReference type="ARBA" id="ARBA00044985"/>
    </source>
</evidence>
<evidence type="ECO:0000313" key="20">
    <source>
        <dbReference type="EMBL" id="KAG2117132.1"/>
    </source>
</evidence>
<dbReference type="GO" id="GO:0016020">
    <property type="term" value="C:membrane"/>
    <property type="evidence" value="ECO:0007669"/>
    <property type="project" value="UniProtKB-SubCell"/>
</dbReference>
<evidence type="ECO:0000256" key="1">
    <source>
        <dbReference type="ARBA" id="ARBA00004141"/>
    </source>
</evidence>
<dbReference type="AlphaFoldDB" id="A0A9P7FH28"/>
<comment type="catalytic activity">
    <reaction evidence="2">
        <text>L-lysyl-L-alanine(out) = L-lysyl-L-alanine(in)</text>
        <dbReference type="Rhea" id="RHEA:79399"/>
        <dbReference type="ChEBI" id="CHEBI:229954"/>
    </reaction>
</comment>
<feature type="transmembrane region" description="Helical" evidence="19">
    <location>
        <begin position="467"/>
        <end position="489"/>
    </location>
</feature>
<keyword evidence="21" id="KW-1185">Reference proteome</keyword>
<name>A0A9P7FH28_9AGAM</name>
<evidence type="ECO:0000256" key="8">
    <source>
        <dbReference type="ARBA" id="ARBA00044898"/>
    </source>
</evidence>
<evidence type="ECO:0000256" key="13">
    <source>
        <dbReference type="ARBA" id="ARBA00044919"/>
    </source>
</evidence>
<feature type="transmembrane region" description="Helical" evidence="19">
    <location>
        <begin position="425"/>
        <end position="447"/>
    </location>
</feature>
<evidence type="ECO:0000256" key="7">
    <source>
        <dbReference type="ARBA" id="ARBA00044893"/>
    </source>
</evidence>
<feature type="transmembrane region" description="Helical" evidence="19">
    <location>
        <begin position="116"/>
        <end position="138"/>
    </location>
</feature>
<evidence type="ECO:0000256" key="9">
    <source>
        <dbReference type="ARBA" id="ARBA00044899"/>
    </source>
</evidence>
<comment type="catalytic activity">
    <reaction evidence="14">
        <text>L-lysyl-glycine(out) = L-lysyl-glycine(in)</text>
        <dbReference type="Rhea" id="RHEA:79407"/>
        <dbReference type="ChEBI" id="CHEBI:191202"/>
    </reaction>
</comment>
<dbReference type="Pfam" id="PF07690">
    <property type="entry name" value="MFS_1"/>
    <property type="match status" value="1"/>
</dbReference>
<organism evidence="20 21">
    <name type="scientific">Suillus discolor</name>
    <dbReference type="NCBI Taxonomy" id="1912936"/>
    <lineage>
        <taxon>Eukaryota</taxon>
        <taxon>Fungi</taxon>
        <taxon>Dikarya</taxon>
        <taxon>Basidiomycota</taxon>
        <taxon>Agaricomycotina</taxon>
        <taxon>Agaricomycetes</taxon>
        <taxon>Agaricomycetidae</taxon>
        <taxon>Boletales</taxon>
        <taxon>Suillineae</taxon>
        <taxon>Suillaceae</taxon>
        <taxon>Suillus</taxon>
    </lineage>
</organism>
<evidence type="ECO:0000256" key="16">
    <source>
        <dbReference type="ARBA" id="ARBA00045018"/>
    </source>
</evidence>
<evidence type="ECO:0000256" key="12">
    <source>
        <dbReference type="ARBA" id="ARBA00044912"/>
    </source>
</evidence>
<comment type="function">
    <text evidence="17">Lysosomal dipeptide uniporter that selectively exports lysine, arginine or histidine-containing dipeptides with a net positive charge from the lysosome lumen into the cytosol. Could play a role in a specific type of protein O-glycosylation indirectly regulating macrophages migration and tissue invasion. Also essential for liver homeostasis.</text>
</comment>
<comment type="subcellular location">
    <subcellularLocation>
        <location evidence="1">Membrane</location>
        <topology evidence="1">Multi-pass membrane protein</topology>
    </subcellularLocation>
</comment>
<comment type="subunit">
    <text evidence="18">Homodimer. Interacts with lysosomal protein GLMP (via lumenal domain); the interaction starts while both proteins are still in the endoplasmic reticulum and is required for stabilization of MFSD1 in lysosomes but has no direct effect on its targeting to lysosomes or transporter activity.</text>
</comment>
<sequence>MTRKSFSASIFEVGLKEHIQAFVSGSSTPIMSTASIRSANAVAPTDAEGKHGQRQSLISVLSVPVPAAKPKLPLRWQVVMIALTCMCTFGNHWSNGLIVALKTTIEEKLKINNSEFATLVAVTNLVNTFLCIALGFVIDKFGGPLMSVILAAFHLAGTIVEAGATTNGLNSYHVLMAGKIIAAIGDGSLDNAQHKIFTTYFAPGKGFGVSIGLIWSMANLAQYIGQSTANVMSQNLGSYSWPLWISAVISLFSLLCAICIVILDKFLRSHYEVVDHSKRVDQPSTGKARTFNWPAVRQMPFTFWFVILFATFENAGVQSFLSISTQFAQQRLKKGAVVGGWVSSFYLLLPVGLVPLEGVFIDTCGHRVTILFLSGCMFLISMLLLRFSETVPTFVCAYVFYAFAQSLTPAPQVEILRSIIPDSRYYATAFAIKKSIIQGSIVIVVTAAGRLQDLSPNDSLESAVTVWLVYAFACVLVSGALLGACYTPFGKRCLPAARLSEVRPKYLEREVEKLWELRLHTATEESKDESATPKQKEVMLKSPVSGSVSSYARWVAVGAGFATVLTAWVIFGFGVEWGVHGNIVAGTTGE</sequence>
<comment type="catalytic activity">
    <reaction evidence="12">
        <text>L-histidyl-L-alpha-amino acid(out) = L-histidyl-L-alpha-amino acid(in)</text>
        <dbReference type="Rhea" id="RHEA:79379"/>
        <dbReference type="ChEBI" id="CHEBI:229964"/>
    </reaction>
</comment>
<evidence type="ECO:0000256" key="10">
    <source>
        <dbReference type="ARBA" id="ARBA00044900"/>
    </source>
</evidence>
<feature type="transmembrane region" description="Helical" evidence="19">
    <location>
        <begin position="368"/>
        <end position="385"/>
    </location>
</feature>
<feature type="transmembrane region" description="Helical" evidence="19">
    <location>
        <begin position="241"/>
        <end position="263"/>
    </location>
</feature>
<comment type="catalytic activity">
    <reaction evidence="13">
        <text>L-alanyl-L-lysine(out) = L-alanyl-L-lysine(in)</text>
        <dbReference type="Rhea" id="RHEA:79415"/>
        <dbReference type="ChEBI" id="CHEBI:192470"/>
    </reaction>
</comment>
<evidence type="ECO:0000256" key="18">
    <source>
        <dbReference type="ARBA" id="ARBA00046376"/>
    </source>
</evidence>
<evidence type="ECO:0000256" key="6">
    <source>
        <dbReference type="ARBA" id="ARBA00044891"/>
    </source>
</evidence>
<comment type="catalytic activity">
    <reaction evidence="4">
        <text>L-alpha-aminoacyl-L-arginine(out) = L-alpha-aminoacyl-L-arginine(in)</text>
        <dbReference type="Rhea" id="RHEA:79367"/>
        <dbReference type="ChEBI" id="CHEBI:229968"/>
    </reaction>
</comment>
<dbReference type="RefSeq" id="XP_041298021.1">
    <property type="nucleotide sequence ID" value="XM_041432306.1"/>
</dbReference>
<dbReference type="GeneID" id="64694565"/>
<comment type="catalytic activity">
    <reaction evidence="9">
        <text>L-arginyl-L-alpha-amino acid(out) = L-arginyl-L-alpha-amino acid(in)</text>
        <dbReference type="Rhea" id="RHEA:79371"/>
        <dbReference type="ChEBI" id="CHEBI:84315"/>
    </reaction>
</comment>
<keyword evidence="19" id="KW-0812">Transmembrane</keyword>
<comment type="catalytic activity">
    <reaction evidence="3">
        <text>L-histidyl-glycine(out) = L-histidyl-glycine(in)</text>
        <dbReference type="Rhea" id="RHEA:79395"/>
        <dbReference type="ChEBI" id="CHEBI:229957"/>
    </reaction>
</comment>
<comment type="catalytic activity">
    <reaction evidence="6">
        <text>L-lysyl-L-alpha-amino acid(out) = L-lysyl-L-alpha-amino acid(in)</text>
        <dbReference type="Rhea" id="RHEA:79387"/>
        <dbReference type="ChEBI" id="CHEBI:229965"/>
    </reaction>
</comment>
<feature type="transmembrane region" description="Helical" evidence="19">
    <location>
        <begin position="551"/>
        <end position="571"/>
    </location>
</feature>
<dbReference type="InterPro" id="IPR036259">
    <property type="entry name" value="MFS_trans_sf"/>
</dbReference>
<evidence type="ECO:0000256" key="3">
    <source>
        <dbReference type="ARBA" id="ARBA00044878"/>
    </source>
</evidence>
<dbReference type="EMBL" id="JABBWM010000005">
    <property type="protein sequence ID" value="KAG2117132.1"/>
    <property type="molecule type" value="Genomic_DNA"/>
</dbReference>
<evidence type="ECO:0000313" key="21">
    <source>
        <dbReference type="Proteomes" id="UP000823399"/>
    </source>
</evidence>